<dbReference type="PANTHER" id="PTHR12903">
    <property type="entry name" value="MITOCHONDRIAL RIBOSOMAL PROTEIN L24"/>
    <property type="match status" value="1"/>
</dbReference>
<evidence type="ECO:0000256" key="6">
    <source>
        <dbReference type="RuleBase" id="RU003477"/>
    </source>
</evidence>
<evidence type="ECO:0000259" key="8">
    <source>
        <dbReference type="SMART" id="SM00739"/>
    </source>
</evidence>
<keyword evidence="5" id="KW-0694">RNA-binding</keyword>
<dbReference type="AlphaFoldDB" id="A0A1F6BXF9"/>
<dbReference type="GO" id="GO:0003735">
    <property type="term" value="F:structural constituent of ribosome"/>
    <property type="evidence" value="ECO:0007669"/>
    <property type="project" value="InterPro"/>
</dbReference>
<evidence type="ECO:0000256" key="5">
    <source>
        <dbReference type="HAMAP-Rule" id="MF_01326"/>
    </source>
</evidence>
<reference evidence="9 10" key="1">
    <citation type="journal article" date="2016" name="Nat. Commun.">
        <title>Thousands of microbial genomes shed light on interconnected biogeochemical processes in an aquifer system.</title>
        <authorList>
            <person name="Anantharaman K."/>
            <person name="Brown C.T."/>
            <person name="Hug L.A."/>
            <person name="Sharon I."/>
            <person name="Castelle C.J."/>
            <person name="Probst A.J."/>
            <person name="Thomas B.C."/>
            <person name="Singh A."/>
            <person name="Wilkins M.J."/>
            <person name="Karaoz U."/>
            <person name="Brodie E.L."/>
            <person name="Williams K.H."/>
            <person name="Hubbard S.S."/>
            <person name="Banfield J.F."/>
        </authorList>
    </citation>
    <scope>NUCLEOTIDE SEQUENCE [LARGE SCALE GENOMIC DNA]</scope>
</reference>
<dbReference type="InterPro" id="IPR014722">
    <property type="entry name" value="Rib_uL2_dom2"/>
</dbReference>
<comment type="function">
    <text evidence="5">One of two assembly initiator proteins, it binds directly to the 5'-end of the 23S rRNA, where it nucleates assembly of the 50S subunit.</text>
</comment>
<dbReference type="Pfam" id="PF17136">
    <property type="entry name" value="ribosomal_L24"/>
    <property type="match status" value="1"/>
</dbReference>
<dbReference type="InterPro" id="IPR005824">
    <property type="entry name" value="KOW"/>
</dbReference>
<keyword evidence="3 5" id="KW-0687">Ribonucleoprotein</keyword>
<dbReference type="InterPro" id="IPR003256">
    <property type="entry name" value="Ribosomal_uL24"/>
</dbReference>
<accession>A0A1F6BXF9</accession>
<keyword evidence="2 5" id="KW-0689">Ribosomal protein</keyword>
<protein>
    <recommendedName>
        <fullName evidence="4 5">Large ribosomal subunit protein uL24</fullName>
    </recommendedName>
</protein>
<feature type="domain" description="KOW" evidence="8">
    <location>
        <begin position="2"/>
        <end position="29"/>
    </location>
</feature>
<dbReference type="Gene3D" id="2.30.30.30">
    <property type="match status" value="1"/>
</dbReference>
<comment type="caution">
    <text evidence="9">The sequence shown here is derived from an EMBL/GenBank/DDBJ whole genome shotgun (WGS) entry which is preliminary data.</text>
</comment>
<comment type="similarity">
    <text evidence="1 5 6">Belongs to the universal ribosomal protein uL24 family.</text>
</comment>
<name>A0A1F6BXF9_9BACT</name>
<comment type="function">
    <text evidence="5">One of the proteins that surrounds the polypeptide exit tunnel on the outside of the subunit.</text>
</comment>
<dbReference type="SMART" id="SM00739">
    <property type="entry name" value="KOW"/>
    <property type="match status" value="1"/>
</dbReference>
<proteinExistence type="inferred from homology"/>
<evidence type="ECO:0000256" key="2">
    <source>
        <dbReference type="ARBA" id="ARBA00022980"/>
    </source>
</evidence>
<gene>
    <name evidence="5" type="primary">rplX</name>
    <name evidence="9" type="ORF">A2837_03340</name>
</gene>
<comment type="subunit">
    <text evidence="5">Part of the 50S ribosomal subunit.</text>
</comment>
<dbReference type="Proteomes" id="UP000176322">
    <property type="component" value="Unassembled WGS sequence"/>
</dbReference>
<dbReference type="EMBL" id="MFKO01000008">
    <property type="protein sequence ID" value="OGG41508.1"/>
    <property type="molecule type" value="Genomic_DNA"/>
</dbReference>
<evidence type="ECO:0000313" key="9">
    <source>
        <dbReference type="EMBL" id="OGG41508.1"/>
    </source>
</evidence>
<dbReference type="InterPro" id="IPR057264">
    <property type="entry name" value="Ribosomal_uL24_C"/>
</dbReference>
<dbReference type="InterPro" id="IPR041988">
    <property type="entry name" value="Ribosomal_uL24_KOW"/>
</dbReference>
<evidence type="ECO:0000256" key="7">
    <source>
        <dbReference type="SAM" id="MobiDB-lite"/>
    </source>
</evidence>
<dbReference type="SUPFAM" id="SSF50104">
    <property type="entry name" value="Translation proteins SH3-like domain"/>
    <property type="match status" value="1"/>
</dbReference>
<dbReference type="GO" id="GO:0006412">
    <property type="term" value="P:translation"/>
    <property type="evidence" value="ECO:0007669"/>
    <property type="project" value="UniProtKB-UniRule"/>
</dbReference>
<dbReference type="GO" id="GO:0019843">
    <property type="term" value="F:rRNA binding"/>
    <property type="evidence" value="ECO:0007669"/>
    <property type="project" value="UniProtKB-UniRule"/>
</dbReference>
<dbReference type="GO" id="GO:1990904">
    <property type="term" value="C:ribonucleoprotein complex"/>
    <property type="evidence" value="ECO:0007669"/>
    <property type="project" value="UniProtKB-KW"/>
</dbReference>
<organism evidence="9 10">
    <name type="scientific">Candidatus Kaiserbacteria bacterium RIFCSPHIGHO2_01_FULL_46_22</name>
    <dbReference type="NCBI Taxonomy" id="1798475"/>
    <lineage>
        <taxon>Bacteria</taxon>
        <taxon>Candidatus Kaiseribacteriota</taxon>
    </lineage>
</organism>
<evidence type="ECO:0000256" key="3">
    <source>
        <dbReference type="ARBA" id="ARBA00023274"/>
    </source>
</evidence>
<feature type="compositionally biased region" description="Basic residues" evidence="7">
    <location>
        <begin position="90"/>
        <end position="99"/>
    </location>
</feature>
<dbReference type="PROSITE" id="PS01108">
    <property type="entry name" value="RIBOSOMAL_L24"/>
    <property type="match status" value="1"/>
</dbReference>
<dbReference type="InterPro" id="IPR008991">
    <property type="entry name" value="Translation_prot_SH3-like_sf"/>
</dbReference>
<dbReference type="HAMAP" id="MF_01326_B">
    <property type="entry name" value="Ribosomal_uL24_B"/>
    <property type="match status" value="1"/>
</dbReference>
<evidence type="ECO:0000313" key="10">
    <source>
        <dbReference type="Proteomes" id="UP000176322"/>
    </source>
</evidence>
<sequence>MKIKKGDNVIVIAGKDRGKTGKVEKVFTKTDMVLVEGVNVITKHQKNRRSGSQGQVVKKAAPVHVSNVALSEGGKPVRVGYKQEGEKKARVSRKSGKTI</sequence>
<evidence type="ECO:0000256" key="1">
    <source>
        <dbReference type="ARBA" id="ARBA00010618"/>
    </source>
</evidence>
<feature type="region of interest" description="Disordered" evidence="7">
    <location>
        <begin position="74"/>
        <end position="99"/>
    </location>
</feature>
<dbReference type="CDD" id="cd06089">
    <property type="entry name" value="KOW_RPL26"/>
    <property type="match status" value="1"/>
</dbReference>
<dbReference type="NCBIfam" id="TIGR01079">
    <property type="entry name" value="rplX_bact"/>
    <property type="match status" value="1"/>
</dbReference>
<dbReference type="Pfam" id="PF00467">
    <property type="entry name" value="KOW"/>
    <property type="match status" value="1"/>
</dbReference>
<dbReference type="STRING" id="1798475.A2837_03340"/>
<keyword evidence="5" id="KW-0699">rRNA-binding</keyword>
<evidence type="ECO:0000256" key="4">
    <source>
        <dbReference type="ARBA" id="ARBA00035206"/>
    </source>
</evidence>
<dbReference type="InterPro" id="IPR005825">
    <property type="entry name" value="Ribosomal_uL24_CS"/>
</dbReference>
<dbReference type="GO" id="GO:0005840">
    <property type="term" value="C:ribosome"/>
    <property type="evidence" value="ECO:0007669"/>
    <property type="project" value="UniProtKB-KW"/>
</dbReference>